<comment type="caution">
    <text evidence="2">The sequence shown here is derived from an EMBL/GenBank/DDBJ whole genome shotgun (WGS) entry which is preliminary data.</text>
</comment>
<dbReference type="Pfam" id="PF01575">
    <property type="entry name" value="MaoC_dehydratas"/>
    <property type="match status" value="1"/>
</dbReference>
<feature type="domain" description="MaoC-like" evidence="1">
    <location>
        <begin position="7"/>
        <end position="112"/>
    </location>
</feature>
<keyword evidence="3" id="KW-1185">Reference proteome</keyword>
<organism evidence="2 3">
    <name type="scientific">Hymenobacter koreensis</name>
    <dbReference type="NCBI Taxonomy" id="1084523"/>
    <lineage>
        <taxon>Bacteria</taxon>
        <taxon>Pseudomonadati</taxon>
        <taxon>Bacteroidota</taxon>
        <taxon>Cytophagia</taxon>
        <taxon>Cytophagales</taxon>
        <taxon>Hymenobacteraceae</taxon>
        <taxon>Hymenobacter</taxon>
    </lineage>
</organism>
<dbReference type="Gene3D" id="3.10.129.10">
    <property type="entry name" value="Hotdog Thioesterase"/>
    <property type="match status" value="1"/>
</dbReference>
<dbReference type="PANTHER" id="PTHR43437">
    <property type="entry name" value="HYDROXYACYL-THIOESTER DEHYDRATASE TYPE 2, MITOCHONDRIAL-RELATED"/>
    <property type="match status" value="1"/>
</dbReference>
<dbReference type="InterPro" id="IPR029069">
    <property type="entry name" value="HotDog_dom_sf"/>
</dbReference>
<dbReference type="SUPFAM" id="SSF54637">
    <property type="entry name" value="Thioesterase/thiol ester dehydrase-isomerase"/>
    <property type="match status" value="1"/>
</dbReference>
<evidence type="ECO:0000313" key="2">
    <source>
        <dbReference type="EMBL" id="GAA4373064.1"/>
    </source>
</evidence>
<dbReference type="PANTHER" id="PTHR43437:SF3">
    <property type="entry name" value="HYDROXYACYL-THIOESTER DEHYDRATASE TYPE 2, MITOCHONDRIAL"/>
    <property type="match status" value="1"/>
</dbReference>
<sequence length="130" mass="14068">MFEIGQKAQLSKTFTDADIRTFAELSGDTNPVHLDDEFAKSSLFGRRIAHGLLTASLLSGILGTKIPGTGAIYLGQTIKFLHPVFVDDTITAEVEVIGLKEEKKIITVRTTCTNQDGKAVLEGEAVLKYA</sequence>
<dbReference type="RefSeq" id="WP_345220762.1">
    <property type="nucleotide sequence ID" value="NZ_BAABHA010000001.1"/>
</dbReference>
<dbReference type="EMBL" id="BAABHA010000001">
    <property type="protein sequence ID" value="GAA4373064.1"/>
    <property type="molecule type" value="Genomic_DNA"/>
</dbReference>
<dbReference type="Proteomes" id="UP001500454">
    <property type="component" value="Unassembled WGS sequence"/>
</dbReference>
<dbReference type="InterPro" id="IPR050965">
    <property type="entry name" value="UPF0336/Enoyl-CoA_hydratase"/>
</dbReference>
<accession>A0ABP8IU10</accession>
<proteinExistence type="predicted"/>
<name>A0ABP8IU10_9BACT</name>
<evidence type="ECO:0000259" key="1">
    <source>
        <dbReference type="Pfam" id="PF01575"/>
    </source>
</evidence>
<dbReference type="CDD" id="cd03449">
    <property type="entry name" value="R_hydratase"/>
    <property type="match status" value="1"/>
</dbReference>
<reference evidence="3" key="1">
    <citation type="journal article" date="2019" name="Int. J. Syst. Evol. Microbiol.">
        <title>The Global Catalogue of Microorganisms (GCM) 10K type strain sequencing project: providing services to taxonomists for standard genome sequencing and annotation.</title>
        <authorList>
            <consortium name="The Broad Institute Genomics Platform"/>
            <consortium name="The Broad Institute Genome Sequencing Center for Infectious Disease"/>
            <person name="Wu L."/>
            <person name="Ma J."/>
        </authorList>
    </citation>
    <scope>NUCLEOTIDE SEQUENCE [LARGE SCALE GENOMIC DNA]</scope>
    <source>
        <strain evidence="3">JCM 17924</strain>
    </source>
</reference>
<gene>
    <name evidence="2" type="ORF">GCM10023186_03240</name>
</gene>
<dbReference type="InterPro" id="IPR002539">
    <property type="entry name" value="MaoC-like_dom"/>
</dbReference>
<evidence type="ECO:0000313" key="3">
    <source>
        <dbReference type="Proteomes" id="UP001500454"/>
    </source>
</evidence>
<protein>
    <submittedName>
        <fullName evidence="2">MaoC family dehydratase</fullName>
    </submittedName>
</protein>